<dbReference type="OrthoDB" id="6414224at2759"/>
<proteinExistence type="predicted"/>
<sequence length="371" mass="44484">MLTLKEITLAYLTATLLNDGFTLLTMKLFRDDIWKKITRSITSTYNIPLTLHFEIIDLLKPLALEIHYWMADHNGIFTEKQAESLQFCFNPDGTVNRIKTADSLIHSKWLDDTTRFVLACQNWCCWDVLTFFNNLSESTRKRIRNTYTTEKENLNEHEENVVHWLHLFKEGRCFSEPQPRSLCYIHFEWTDVTLQSRLLDNLSEEKRNSLLKETFQDSDKMHVGRFCLSRMSAHDHEQFLTLFPLKVLRIYLFRPYYHFFMDAANKVWDILPENHFTCLLHIIICQKILEFWTDFDYVNLLRQFWHRSPDRLKQFVEGKTIFKILMEIVEHGFHHNELPRSFALHDKYVYDNAVICEDIIDESIKMNKFSF</sequence>
<reference evidence="1" key="1">
    <citation type="submission" date="2020-07" db="EMBL/GenBank/DDBJ databases">
        <title>Multicomponent nature underlies the extraordinary mechanical properties of spider dragline silk.</title>
        <authorList>
            <person name="Kono N."/>
            <person name="Nakamura H."/>
            <person name="Mori M."/>
            <person name="Yoshida Y."/>
            <person name="Ohtoshi R."/>
            <person name="Malay A.D."/>
            <person name="Moran D.A.P."/>
            <person name="Tomita M."/>
            <person name="Numata K."/>
            <person name="Arakawa K."/>
        </authorList>
    </citation>
    <scope>NUCLEOTIDE SEQUENCE</scope>
</reference>
<protein>
    <submittedName>
        <fullName evidence="1">Uncharacterized protein</fullName>
    </submittedName>
</protein>
<accession>A0A8X6FME8</accession>
<evidence type="ECO:0000313" key="1">
    <source>
        <dbReference type="EMBL" id="GFQ84038.1"/>
    </source>
</evidence>
<dbReference type="EMBL" id="BMAO01012803">
    <property type="protein sequence ID" value="GFQ84038.1"/>
    <property type="molecule type" value="Genomic_DNA"/>
</dbReference>
<dbReference type="Proteomes" id="UP000887116">
    <property type="component" value="Unassembled WGS sequence"/>
</dbReference>
<keyword evidence="2" id="KW-1185">Reference proteome</keyword>
<comment type="caution">
    <text evidence="1">The sequence shown here is derived from an EMBL/GenBank/DDBJ whole genome shotgun (WGS) entry which is preliminary data.</text>
</comment>
<gene>
    <name evidence="1" type="primary">NCL1_31508</name>
    <name evidence="1" type="ORF">TNCT_474601</name>
</gene>
<evidence type="ECO:0000313" key="2">
    <source>
        <dbReference type="Proteomes" id="UP000887116"/>
    </source>
</evidence>
<name>A0A8X6FME8_TRICU</name>
<organism evidence="1 2">
    <name type="scientific">Trichonephila clavata</name>
    <name type="common">Joro spider</name>
    <name type="synonym">Nephila clavata</name>
    <dbReference type="NCBI Taxonomy" id="2740835"/>
    <lineage>
        <taxon>Eukaryota</taxon>
        <taxon>Metazoa</taxon>
        <taxon>Ecdysozoa</taxon>
        <taxon>Arthropoda</taxon>
        <taxon>Chelicerata</taxon>
        <taxon>Arachnida</taxon>
        <taxon>Araneae</taxon>
        <taxon>Araneomorphae</taxon>
        <taxon>Entelegynae</taxon>
        <taxon>Araneoidea</taxon>
        <taxon>Nephilidae</taxon>
        <taxon>Trichonephila</taxon>
    </lineage>
</organism>
<dbReference type="AlphaFoldDB" id="A0A8X6FME8"/>